<dbReference type="PANTHER" id="PTHR39405:SF1">
    <property type="entry name" value="DSC E3 UBIQUITIN LIGASE COMPLEX SUBUNIT 4"/>
    <property type="match status" value="1"/>
</dbReference>
<organism evidence="3 4">
    <name type="scientific">Cytospora chrysosperma</name>
    <name type="common">Cytospora canker fungus</name>
    <name type="synonym">Sphaeria chrysosperma</name>
    <dbReference type="NCBI Taxonomy" id="252740"/>
    <lineage>
        <taxon>Eukaryota</taxon>
        <taxon>Fungi</taxon>
        <taxon>Dikarya</taxon>
        <taxon>Ascomycota</taxon>
        <taxon>Pezizomycotina</taxon>
        <taxon>Sordariomycetes</taxon>
        <taxon>Sordariomycetidae</taxon>
        <taxon>Diaporthales</taxon>
        <taxon>Cytosporaceae</taxon>
        <taxon>Cytospora</taxon>
    </lineage>
</organism>
<comment type="caution">
    <text evidence="3">The sequence shown here is derived from an EMBL/GenBank/DDBJ whole genome shotgun (WGS) entry which is preliminary data.</text>
</comment>
<dbReference type="OrthoDB" id="5428737at2759"/>
<dbReference type="GO" id="GO:0032933">
    <property type="term" value="P:SREBP signaling pathway"/>
    <property type="evidence" value="ECO:0007669"/>
    <property type="project" value="InterPro"/>
</dbReference>
<proteinExistence type="predicted"/>
<protein>
    <recommendedName>
        <fullName evidence="2">DUF1746 domain-containing protein</fullName>
    </recommendedName>
</protein>
<reference evidence="3 4" key="1">
    <citation type="submission" date="2015-09" db="EMBL/GenBank/DDBJ databases">
        <title>Host preference determinants of Valsa canker pathogens revealed by comparative genomics.</title>
        <authorList>
            <person name="Yin Z."/>
            <person name="Huang L."/>
        </authorList>
    </citation>
    <scope>NUCLEOTIDE SEQUENCE [LARGE SCALE GENOMIC DNA]</scope>
    <source>
        <strain evidence="3 4">YSFL</strain>
    </source>
</reference>
<feature type="compositionally biased region" description="Basic residues" evidence="1">
    <location>
        <begin position="56"/>
        <end position="75"/>
    </location>
</feature>
<evidence type="ECO:0000313" key="3">
    <source>
        <dbReference type="EMBL" id="ROV91333.1"/>
    </source>
</evidence>
<feature type="compositionally biased region" description="Low complexity" evidence="1">
    <location>
        <begin position="1"/>
        <end position="15"/>
    </location>
</feature>
<keyword evidence="4" id="KW-1185">Reference proteome</keyword>
<name>A0A423VK16_CYTCH</name>
<evidence type="ECO:0000256" key="1">
    <source>
        <dbReference type="SAM" id="MobiDB-lite"/>
    </source>
</evidence>
<sequence>MSDDPTAASSAARSPPTHRDNDDNNNEDDSDVDVEVDAEAETDVDAGEGPSQQQPRPRRRSRNGRRRSSSRVRRAKAGIAKKLEFMAHLMSSLDVLVFAELCSFARLVMRAIVQYMYLTPKPEDFLKLMPAARPQMTIIFGSNVICMLSHLIFALSEANETERGYLHGGVIIDFIGQKAPTSRLGLLLLDVLILLLQCVMCSVWLEKDRLKLLELTLRTVAAGGFPKRTVPAPGTAPTATDATIADVTSGQDLDAEERGVIRDDPLGADESDDIEMRPLINERPSPGGPGLLEARYQRIVRSSGGSSAREEGADRPSLLDVLMSGNGLLANLNVIRSVRLLHGEGSSGANTAGYPLRLAGYTSTLAALAAQSQARLERQTRQR</sequence>
<dbReference type="GO" id="GO:0005783">
    <property type="term" value="C:endoplasmic reticulum"/>
    <property type="evidence" value="ECO:0007669"/>
    <property type="project" value="TreeGrafter"/>
</dbReference>
<feature type="region of interest" description="Disordered" evidence="1">
    <location>
        <begin position="1"/>
        <end position="75"/>
    </location>
</feature>
<dbReference type="InterPro" id="IPR013715">
    <property type="entry name" value="DUF1746"/>
</dbReference>
<feature type="compositionally biased region" description="Acidic residues" evidence="1">
    <location>
        <begin position="23"/>
        <end position="46"/>
    </location>
</feature>
<dbReference type="AlphaFoldDB" id="A0A423VK16"/>
<dbReference type="EMBL" id="LJZO01000044">
    <property type="protein sequence ID" value="ROV91333.1"/>
    <property type="molecule type" value="Genomic_DNA"/>
</dbReference>
<feature type="domain" description="DUF1746" evidence="2">
    <location>
        <begin position="95"/>
        <end position="200"/>
    </location>
</feature>
<gene>
    <name evidence="3" type="ORF">VSDG_07815</name>
</gene>
<accession>A0A423VK16</accession>
<dbReference type="PANTHER" id="PTHR39405">
    <property type="entry name" value="DSC E3 UBIQUITIN LIGASE COMPLEX SUBUNIT 4"/>
    <property type="match status" value="1"/>
</dbReference>
<dbReference type="GO" id="GO:0044695">
    <property type="term" value="C:Dsc E3 ubiquitin ligase complex"/>
    <property type="evidence" value="ECO:0007669"/>
    <property type="project" value="InterPro"/>
</dbReference>
<dbReference type="InterPro" id="IPR038967">
    <property type="entry name" value="Dsc4-like"/>
</dbReference>
<evidence type="ECO:0000259" key="2">
    <source>
        <dbReference type="Pfam" id="PF08508"/>
    </source>
</evidence>
<evidence type="ECO:0000313" key="4">
    <source>
        <dbReference type="Proteomes" id="UP000284375"/>
    </source>
</evidence>
<dbReference type="Proteomes" id="UP000284375">
    <property type="component" value="Unassembled WGS sequence"/>
</dbReference>
<dbReference type="Pfam" id="PF08508">
    <property type="entry name" value="DUF1746"/>
    <property type="match status" value="1"/>
</dbReference>